<comment type="similarity">
    <text evidence="1 3">Belongs to the TPP enzyme family.</text>
</comment>
<feature type="domain" description="Thiamine pyrophosphate enzyme TPP-binding" evidence="5">
    <location>
        <begin position="379"/>
        <end position="523"/>
    </location>
</feature>
<keyword evidence="7" id="KW-0670">Pyruvate</keyword>
<evidence type="ECO:0000313" key="7">
    <source>
        <dbReference type="EMBL" id="RAZ76778.1"/>
    </source>
</evidence>
<dbReference type="InterPro" id="IPR029035">
    <property type="entry name" value="DHS-like_NAD/FAD-binding_dom"/>
</dbReference>
<organism evidence="7 8">
    <name type="scientific">Planococcus halotolerans</name>
    <dbReference type="NCBI Taxonomy" id="2233542"/>
    <lineage>
        <taxon>Bacteria</taxon>
        <taxon>Bacillati</taxon>
        <taxon>Bacillota</taxon>
        <taxon>Bacilli</taxon>
        <taxon>Bacillales</taxon>
        <taxon>Caryophanaceae</taxon>
        <taxon>Planococcus</taxon>
    </lineage>
</organism>
<sequence>MFEKKAGAYVIDLLKQWQVNHIYGMPGDSINEFMEELRKEEAIRFIQIRHEETGALAAAAYSKLTGQIGVCMSIAGPGAVHLQNGLYDAKKDKVPVLAIVGQVSSEVVGTDNFQELKLESMFEQVAVYNRRVQTAEQLPDMLNQAIRTAYAENGPAVLIVSDDLFSTKIKYEKPMTSASYSQPKIRAAAEDLKKAAELIEAAKKPVILAGKGAKGSVAEVLMFAEEIKAPVIASFPSKGLIPDEHPNHMGHLGQLGTEPAKEVMKEADLLILAGTAYPYRDYLPNDAPAIQIDIDPAVIGKYYPVTIGIASELDPVMAWLIENIEPKQEDFLKKYQEKRDKWNQQLQQGMEKETEQLQPQQVIAEVQDILEPGAVVSLDVGSVTLWSARFLKLTDQKLVVSAWIATMGCGLPGAIAGKLAYPEKQVIALIGDGGFSMGMQDFVTAVKYDLPIIIVIMNNQKIQLIETEQEEMGNKPTNIELANIDFAAFAEACGGLGYTARNRQELKDVLEKAKVSNKAAVIDAYVEDIDFETL</sequence>
<dbReference type="CDD" id="cd02014">
    <property type="entry name" value="TPP_POX"/>
    <property type="match status" value="1"/>
</dbReference>
<feature type="domain" description="Thiamine pyrophosphate enzyme central" evidence="4">
    <location>
        <begin position="192"/>
        <end position="317"/>
    </location>
</feature>
<dbReference type="InterPro" id="IPR012000">
    <property type="entry name" value="Thiamin_PyroP_enz_cen_dom"/>
</dbReference>
<dbReference type="NCBIfam" id="NF006377">
    <property type="entry name" value="PRK08611.1"/>
    <property type="match status" value="1"/>
</dbReference>
<dbReference type="Gene3D" id="3.40.50.970">
    <property type="match status" value="2"/>
</dbReference>
<reference evidence="7 8" key="1">
    <citation type="submission" date="2018-06" db="EMBL/GenBank/DDBJ databases">
        <title>The draft genome sequences of strains SCU63 and S1.</title>
        <authorList>
            <person name="Gan L."/>
        </authorList>
    </citation>
    <scope>NUCLEOTIDE SEQUENCE [LARGE SCALE GENOMIC DNA]</scope>
    <source>
        <strain evidence="7 8">SCU63</strain>
    </source>
</reference>
<evidence type="ECO:0000313" key="8">
    <source>
        <dbReference type="Proteomes" id="UP000251002"/>
    </source>
</evidence>
<keyword evidence="8" id="KW-1185">Reference proteome</keyword>
<dbReference type="CDD" id="cd07039">
    <property type="entry name" value="TPP_PYR_POX"/>
    <property type="match status" value="1"/>
</dbReference>
<dbReference type="Gene3D" id="3.40.50.1220">
    <property type="entry name" value="TPP-binding domain"/>
    <property type="match status" value="1"/>
</dbReference>
<dbReference type="EMBL" id="QLZR01000004">
    <property type="protein sequence ID" value="RAZ76778.1"/>
    <property type="molecule type" value="Genomic_DNA"/>
</dbReference>
<dbReference type="InterPro" id="IPR047210">
    <property type="entry name" value="TPP_PYR_POXB-like"/>
</dbReference>
<dbReference type="SUPFAM" id="SSF52467">
    <property type="entry name" value="DHS-like NAD/FAD-binding domain"/>
    <property type="match status" value="1"/>
</dbReference>
<feature type="domain" description="Thiamine pyrophosphate enzyme N-terminal TPP-binding" evidence="6">
    <location>
        <begin position="5"/>
        <end position="118"/>
    </location>
</feature>
<protein>
    <submittedName>
        <fullName evidence="7">Pyruvate oxidase</fullName>
        <ecNumber evidence="7">1.2.3.3</ecNumber>
    </submittedName>
</protein>
<dbReference type="RefSeq" id="WP_112223943.1">
    <property type="nucleotide sequence ID" value="NZ_CP196859.1"/>
</dbReference>
<dbReference type="AlphaFoldDB" id="A0A365KUG1"/>
<dbReference type="Pfam" id="PF02775">
    <property type="entry name" value="TPP_enzyme_C"/>
    <property type="match status" value="1"/>
</dbReference>
<evidence type="ECO:0000256" key="1">
    <source>
        <dbReference type="ARBA" id="ARBA00007812"/>
    </source>
</evidence>
<dbReference type="InterPro" id="IPR000399">
    <property type="entry name" value="TPP-bd_CS"/>
</dbReference>
<dbReference type="EC" id="1.2.3.3" evidence="7"/>
<evidence type="ECO:0000256" key="3">
    <source>
        <dbReference type="RuleBase" id="RU362132"/>
    </source>
</evidence>
<dbReference type="PANTHER" id="PTHR42981">
    <property type="entry name" value="PYRUVATE DEHYDROGENASE [UBIQUINONE]"/>
    <property type="match status" value="1"/>
</dbReference>
<dbReference type="GO" id="GO:0047112">
    <property type="term" value="F:pyruvate oxidase activity"/>
    <property type="evidence" value="ECO:0007669"/>
    <property type="project" value="UniProtKB-EC"/>
</dbReference>
<dbReference type="InterPro" id="IPR047211">
    <property type="entry name" value="POXB-like"/>
</dbReference>
<dbReference type="GO" id="GO:0030976">
    <property type="term" value="F:thiamine pyrophosphate binding"/>
    <property type="evidence" value="ECO:0007669"/>
    <property type="project" value="InterPro"/>
</dbReference>
<dbReference type="Proteomes" id="UP000251002">
    <property type="component" value="Unassembled WGS sequence"/>
</dbReference>
<evidence type="ECO:0000259" key="6">
    <source>
        <dbReference type="Pfam" id="PF02776"/>
    </source>
</evidence>
<dbReference type="InterPro" id="IPR011766">
    <property type="entry name" value="TPP_enzyme_TPP-bd"/>
</dbReference>
<dbReference type="InterPro" id="IPR029061">
    <property type="entry name" value="THDP-binding"/>
</dbReference>
<accession>A0A365KUG1</accession>
<keyword evidence="7" id="KW-0560">Oxidoreductase</keyword>
<dbReference type="GO" id="GO:0000287">
    <property type="term" value="F:magnesium ion binding"/>
    <property type="evidence" value="ECO:0007669"/>
    <property type="project" value="InterPro"/>
</dbReference>
<dbReference type="SUPFAM" id="SSF52518">
    <property type="entry name" value="Thiamin diphosphate-binding fold (THDP-binding)"/>
    <property type="match status" value="2"/>
</dbReference>
<dbReference type="PROSITE" id="PS00187">
    <property type="entry name" value="TPP_ENZYMES"/>
    <property type="match status" value="1"/>
</dbReference>
<evidence type="ECO:0000259" key="4">
    <source>
        <dbReference type="Pfam" id="PF00205"/>
    </source>
</evidence>
<comment type="caution">
    <text evidence="7">The sequence shown here is derived from an EMBL/GenBank/DDBJ whole genome shotgun (WGS) entry which is preliminary data.</text>
</comment>
<proteinExistence type="inferred from homology"/>
<keyword evidence="2 3" id="KW-0786">Thiamine pyrophosphate</keyword>
<dbReference type="InterPro" id="IPR012001">
    <property type="entry name" value="Thiamin_PyroP_enz_TPP-bd_dom"/>
</dbReference>
<dbReference type="Pfam" id="PF00205">
    <property type="entry name" value="TPP_enzyme_M"/>
    <property type="match status" value="1"/>
</dbReference>
<gene>
    <name evidence="7" type="ORF">DP120_12170</name>
</gene>
<dbReference type="PANTHER" id="PTHR42981:SF2">
    <property type="entry name" value="PYRUVATE DEHYDROGENASE [UBIQUINONE]"/>
    <property type="match status" value="1"/>
</dbReference>
<evidence type="ECO:0000256" key="2">
    <source>
        <dbReference type="ARBA" id="ARBA00023052"/>
    </source>
</evidence>
<evidence type="ECO:0000259" key="5">
    <source>
        <dbReference type="Pfam" id="PF02775"/>
    </source>
</evidence>
<name>A0A365KUG1_9BACL</name>
<dbReference type="Pfam" id="PF02776">
    <property type="entry name" value="TPP_enzyme_N"/>
    <property type="match status" value="1"/>
</dbReference>
<dbReference type="InterPro" id="IPR047212">
    <property type="entry name" value="TPP_POXB-like"/>
</dbReference>